<proteinExistence type="inferred from homology"/>
<sequence>MAAALLSGLVPPAQAAPQGDDIVHVDLGLGGAQPDNWSQARGVSADGRYALFTSMASNLVPGDTNRLYDIFVRDLLTGLTERVSVADDGSQVDGSTSQAAISADGRYVAFSTDAPGVVPGQPADGGWKIFVRDRRTGHTELVTTAGSAESPAISGDGRYVAYTANRRDIHVTDRRQGTTRLVTAGADGRPADQASADPVISADGTTIGFRSKATNLLPRGQAPAVRPRKADTAPPTEPGTSPVPAASVSKPPPARHTFPFFTYDARTGRIQGASLDLNGALRDAHPYATLSPGGRYALFRAFESNGPDVDGSHVELYVRDLQQGTTTKAGPPLPGTQTVHDAYRGTVTADSRWLYFASGADNLVPGDTNQAVDIFRRELRTGHIERISMTGGGTDISWTPNSLSVDGLGTTAVFDGGGKVYARRLPAV</sequence>
<dbReference type="EMBL" id="BHZC01000001">
    <property type="protein sequence ID" value="GCD40281.1"/>
    <property type="molecule type" value="Genomic_DNA"/>
</dbReference>
<comment type="similarity">
    <text evidence="1">Belongs to the TolB family.</text>
</comment>
<evidence type="ECO:0000313" key="3">
    <source>
        <dbReference type="EMBL" id="GCD40281.1"/>
    </source>
</evidence>
<dbReference type="AlphaFoldDB" id="A0A7U9L623"/>
<evidence type="ECO:0000313" key="4">
    <source>
        <dbReference type="Proteomes" id="UP000287830"/>
    </source>
</evidence>
<reference evidence="3 4" key="1">
    <citation type="submission" date="2018-11" db="EMBL/GenBank/DDBJ databases">
        <title>Whole genome sequence of Streptomyces chrestomyceticus NBRC 13444(T).</title>
        <authorList>
            <person name="Komaki H."/>
            <person name="Tamura T."/>
        </authorList>
    </citation>
    <scope>NUCLEOTIDE SEQUENCE [LARGE SCALE GENOMIC DNA]</scope>
    <source>
        <strain evidence="3 4">NBRC 13444</strain>
    </source>
</reference>
<protein>
    <recommendedName>
        <fullName evidence="5">WD40 domain-containing protein</fullName>
    </recommendedName>
</protein>
<organism evidence="3 4">
    <name type="scientific">Streptomyces chrestomyceticus JCM 4735</name>
    <dbReference type="NCBI Taxonomy" id="1306181"/>
    <lineage>
        <taxon>Bacteria</taxon>
        <taxon>Bacillati</taxon>
        <taxon>Actinomycetota</taxon>
        <taxon>Actinomycetes</taxon>
        <taxon>Kitasatosporales</taxon>
        <taxon>Streptomycetaceae</taxon>
        <taxon>Streptomyces</taxon>
    </lineage>
</organism>
<dbReference type="Proteomes" id="UP000287830">
    <property type="component" value="Unassembled WGS sequence"/>
</dbReference>
<dbReference type="PANTHER" id="PTHR36842">
    <property type="entry name" value="PROTEIN TOLB HOMOLOG"/>
    <property type="match status" value="1"/>
</dbReference>
<accession>A0A7U9L623</accession>
<dbReference type="RefSeq" id="WP_167515256.1">
    <property type="nucleotide sequence ID" value="NZ_BHZC01000001.1"/>
</dbReference>
<feature type="region of interest" description="Disordered" evidence="2">
    <location>
        <begin position="174"/>
        <end position="198"/>
    </location>
</feature>
<feature type="region of interest" description="Disordered" evidence="2">
    <location>
        <begin position="218"/>
        <end position="253"/>
    </location>
</feature>
<dbReference type="Gene3D" id="2.120.10.30">
    <property type="entry name" value="TolB, C-terminal domain"/>
    <property type="match status" value="2"/>
</dbReference>
<dbReference type="GeneID" id="95626748"/>
<gene>
    <name evidence="3" type="ORF">OEIGOIKO_08138</name>
</gene>
<evidence type="ECO:0008006" key="5">
    <source>
        <dbReference type="Google" id="ProtNLM"/>
    </source>
</evidence>
<evidence type="ECO:0000256" key="2">
    <source>
        <dbReference type="SAM" id="MobiDB-lite"/>
    </source>
</evidence>
<dbReference type="SUPFAM" id="SSF82171">
    <property type="entry name" value="DPP6 N-terminal domain-like"/>
    <property type="match status" value="1"/>
</dbReference>
<dbReference type="SUPFAM" id="SSF69304">
    <property type="entry name" value="Tricorn protease N-terminal domain"/>
    <property type="match status" value="1"/>
</dbReference>
<evidence type="ECO:0000256" key="1">
    <source>
        <dbReference type="ARBA" id="ARBA00009820"/>
    </source>
</evidence>
<comment type="caution">
    <text evidence="3">The sequence shown here is derived from an EMBL/GenBank/DDBJ whole genome shotgun (WGS) entry which is preliminary data.</text>
</comment>
<dbReference type="InterPro" id="IPR011659">
    <property type="entry name" value="WD40"/>
</dbReference>
<name>A0A7U9L623_9ACTN</name>
<dbReference type="Pfam" id="PF07676">
    <property type="entry name" value="PD40"/>
    <property type="match status" value="2"/>
</dbReference>
<dbReference type="PANTHER" id="PTHR36842:SF2">
    <property type="entry name" value="SLR0505 PROTEIN"/>
    <property type="match status" value="1"/>
</dbReference>
<dbReference type="InterPro" id="IPR011042">
    <property type="entry name" value="6-blade_b-propeller_TolB-like"/>
</dbReference>